<dbReference type="AlphaFoldDB" id="A0AB39PMN1"/>
<protein>
    <submittedName>
        <fullName evidence="2">Uncharacterized protein</fullName>
    </submittedName>
</protein>
<evidence type="ECO:0000313" key="2">
    <source>
        <dbReference type="EMBL" id="XDQ31975.1"/>
    </source>
</evidence>
<feature type="region of interest" description="Disordered" evidence="1">
    <location>
        <begin position="1"/>
        <end position="20"/>
    </location>
</feature>
<gene>
    <name evidence="2" type="ORF">AB5J49_00620</name>
</gene>
<dbReference type="EMBL" id="CP163439">
    <property type="protein sequence ID" value="XDQ31975.1"/>
    <property type="molecule type" value="Genomic_DNA"/>
</dbReference>
<name>A0AB39PMN1_9ACTN</name>
<accession>A0AB39PMN1</accession>
<dbReference type="RefSeq" id="WP_369166466.1">
    <property type="nucleotide sequence ID" value="NZ_CP163439.1"/>
</dbReference>
<proteinExistence type="predicted"/>
<evidence type="ECO:0000256" key="1">
    <source>
        <dbReference type="SAM" id="MobiDB-lite"/>
    </source>
</evidence>
<reference evidence="2" key="1">
    <citation type="submission" date="2024-07" db="EMBL/GenBank/DDBJ databases">
        <authorList>
            <person name="Yu S.T."/>
        </authorList>
    </citation>
    <scope>NUCLEOTIDE SEQUENCE</scope>
    <source>
        <strain evidence="2">R28</strain>
    </source>
</reference>
<organism evidence="2">
    <name type="scientific">Streptomyces sp. R28</name>
    <dbReference type="NCBI Taxonomy" id="3238628"/>
    <lineage>
        <taxon>Bacteria</taxon>
        <taxon>Bacillati</taxon>
        <taxon>Actinomycetota</taxon>
        <taxon>Actinomycetes</taxon>
        <taxon>Kitasatosporales</taxon>
        <taxon>Streptomycetaceae</taxon>
        <taxon>Streptomyces</taxon>
    </lineage>
</organism>
<sequence>MEERLSEEPGRTVWTESGLGAPADLDQLQRRITNWNNNSPMCKDSWTNEPRNWTLHAPPTVN</sequence>
<feature type="compositionally biased region" description="Basic and acidic residues" evidence="1">
    <location>
        <begin position="1"/>
        <end position="10"/>
    </location>
</feature>